<dbReference type="EMBL" id="JALLKP010000002">
    <property type="protein sequence ID" value="KAK2196677.1"/>
    <property type="molecule type" value="Genomic_DNA"/>
</dbReference>
<dbReference type="KEGG" id="bdw:94336224"/>
<comment type="caution">
    <text evidence="1">The sequence shown here is derived from an EMBL/GenBank/DDBJ whole genome shotgun (WGS) entry which is preliminary data.</text>
</comment>
<name>A0AAD9UPA3_9APIC</name>
<evidence type="ECO:0000313" key="2">
    <source>
        <dbReference type="Proteomes" id="UP001214638"/>
    </source>
</evidence>
<sequence>MTVRNITCMHCHGLGWLRAPLCLNPPHEKNPREFEAESGEWLALMNRLYNENAVIHKPIPTVKQIINSNNDCDIKKVQVGQHEIISEIFFTSYNFNEVKDDEDDSESPLFTLLGANAETIDTVFDSVVDFVICDETSETPYTFHEQVLQFLDDIPDDPAPEENLAVPGTIHKKGLGLIQQSPENDTDETWHPGFTRQLGSKGRCAILELLRKVYRKNPPYYKEILKSRTPPASISNLPFFNIPMLWELAYQFGIFQQALQISRNYQMSVARSKRGLGTFSNSESIRPLDRSLKSLTRDVPKPPAQFGEYETKTQSGRFIKKSKRYSEYATETPTKTINIQENDSHVFLSNSTSNITTPHTEMANNKDQMYTMGSLSSVSLSTPQGNQCDVALW</sequence>
<dbReference type="Proteomes" id="UP001214638">
    <property type="component" value="Unassembled WGS sequence"/>
</dbReference>
<accession>A0AAD9UPA3</accession>
<dbReference type="RefSeq" id="XP_067803519.1">
    <property type="nucleotide sequence ID" value="XM_067946955.1"/>
</dbReference>
<evidence type="ECO:0000313" key="1">
    <source>
        <dbReference type="EMBL" id="KAK2196677.1"/>
    </source>
</evidence>
<proteinExistence type="predicted"/>
<reference evidence="1" key="1">
    <citation type="journal article" date="2023" name="Nat. Microbiol.">
        <title>Babesia duncani multi-omics identifies virulence factors and drug targets.</title>
        <authorList>
            <person name="Singh P."/>
            <person name="Lonardi S."/>
            <person name="Liang Q."/>
            <person name="Vydyam P."/>
            <person name="Khabirova E."/>
            <person name="Fang T."/>
            <person name="Gihaz S."/>
            <person name="Thekkiniath J."/>
            <person name="Munshi M."/>
            <person name="Abel S."/>
            <person name="Ciampossin L."/>
            <person name="Batugedara G."/>
            <person name="Gupta M."/>
            <person name="Lu X.M."/>
            <person name="Lenz T."/>
            <person name="Chakravarty S."/>
            <person name="Cornillot E."/>
            <person name="Hu Y."/>
            <person name="Ma W."/>
            <person name="Gonzalez L.M."/>
            <person name="Sanchez S."/>
            <person name="Estrada K."/>
            <person name="Sanchez-Flores A."/>
            <person name="Montero E."/>
            <person name="Harb O.S."/>
            <person name="Le Roch K.G."/>
            <person name="Mamoun C.B."/>
        </authorList>
    </citation>
    <scope>NUCLEOTIDE SEQUENCE</scope>
    <source>
        <strain evidence="1">WA1</strain>
    </source>
</reference>
<dbReference type="AlphaFoldDB" id="A0AAD9UPA3"/>
<dbReference type="GeneID" id="94336224"/>
<gene>
    <name evidence="1" type="ORF">BdWA1_001926</name>
</gene>
<keyword evidence="2" id="KW-1185">Reference proteome</keyword>
<protein>
    <submittedName>
        <fullName evidence="1">Uncharacterized protein</fullName>
    </submittedName>
</protein>
<organism evidence="1 2">
    <name type="scientific">Babesia duncani</name>
    <dbReference type="NCBI Taxonomy" id="323732"/>
    <lineage>
        <taxon>Eukaryota</taxon>
        <taxon>Sar</taxon>
        <taxon>Alveolata</taxon>
        <taxon>Apicomplexa</taxon>
        <taxon>Aconoidasida</taxon>
        <taxon>Piroplasmida</taxon>
        <taxon>Babesiidae</taxon>
        <taxon>Babesia</taxon>
    </lineage>
</organism>